<dbReference type="Proteomes" id="UP000297595">
    <property type="component" value="Unassembled WGS sequence"/>
</dbReference>
<gene>
    <name evidence="8" type="primary">NAS2</name>
    <name evidence="7" type="synonym">NAS2_1</name>
    <name evidence="9" type="ORF">EYR41_001635</name>
    <name evidence="7" type="ORF">TWF102_006323</name>
    <name evidence="8" type="ORF">TWF703_007857</name>
</gene>
<dbReference type="GO" id="GO:0070682">
    <property type="term" value="P:proteasome regulatory particle assembly"/>
    <property type="evidence" value="ECO:0007669"/>
    <property type="project" value="InterPro"/>
</dbReference>
<evidence type="ECO:0000256" key="2">
    <source>
        <dbReference type="ARBA" id="ARBA00023186"/>
    </source>
</evidence>
<dbReference type="GO" id="GO:0000502">
    <property type="term" value="C:proteasome complex"/>
    <property type="evidence" value="ECO:0007669"/>
    <property type="project" value="UniProtKB-KW"/>
</dbReference>
<feature type="compositionally biased region" description="Low complexity" evidence="4">
    <location>
        <begin position="116"/>
        <end position="138"/>
    </location>
</feature>
<evidence type="ECO:0000256" key="3">
    <source>
        <dbReference type="ARBA" id="ARBA00068021"/>
    </source>
</evidence>
<evidence type="ECO:0000313" key="11">
    <source>
        <dbReference type="Proteomes" id="UP000475325"/>
    </source>
</evidence>
<dbReference type="SUPFAM" id="SSF50156">
    <property type="entry name" value="PDZ domain-like"/>
    <property type="match status" value="1"/>
</dbReference>
<evidence type="ECO:0000313" key="9">
    <source>
        <dbReference type="EMBL" id="TGJ74660.1"/>
    </source>
</evidence>
<dbReference type="InterPro" id="IPR036034">
    <property type="entry name" value="PDZ_sf"/>
</dbReference>
<feature type="compositionally biased region" description="Low complexity" evidence="4">
    <location>
        <begin position="13"/>
        <end position="31"/>
    </location>
</feature>
<dbReference type="GO" id="GO:0005634">
    <property type="term" value="C:nucleus"/>
    <property type="evidence" value="ECO:0007669"/>
    <property type="project" value="TreeGrafter"/>
</dbReference>
<dbReference type="AlphaFoldDB" id="A0A7C8KCG1"/>
<dbReference type="EMBL" id="SOZJ01000001">
    <property type="protein sequence ID" value="TGJ74660.1"/>
    <property type="molecule type" value="Genomic_DNA"/>
</dbReference>
<keyword evidence="8" id="KW-0647">Proteasome</keyword>
<feature type="region of interest" description="Disordered" evidence="4">
    <location>
        <begin position="1"/>
        <end position="31"/>
    </location>
</feature>
<evidence type="ECO:0000313" key="10">
    <source>
        <dbReference type="Proteomes" id="UP000297595"/>
    </source>
</evidence>
<name>A0A7C8KCG1_ORBOL</name>
<protein>
    <recommendedName>
        <fullName evidence="3">Probable 26S proteasome regulatory subunit p27</fullName>
    </recommendedName>
</protein>
<comment type="similarity">
    <text evidence="1">Belongs to the proteasome subunit p27 family.</text>
</comment>
<dbReference type="Pfam" id="PF18265">
    <property type="entry name" value="Nas2_N"/>
    <property type="match status" value="1"/>
</dbReference>
<dbReference type="Gene3D" id="2.30.42.10">
    <property type="match status" value="1"/>
</dbReference>
<dbReference type="Proteomes" id="UP000475325">
    <property type="component" value="Unassembled WGS sequence"/>
</dbReference>
<evidence type="ECO:0000259" key="5">
    <source>
        <dbReference type="Pfam" id="PF17820"/>
    </source>
</evidence>
<reference evidence="11 12" key="2">
    <citation type="submission" date="2019-06" db="EMBL/GenBank/DDBJ databases">
        <authorList>
            <person name="Palmer J.M."/>
        </authorList>
    </citation>
    <scope>NUCLEOTIDE SEQUENCE [LARGE SCALE GENOMIC DNA]</scope>
    <source>
        <strain evidence="7 11">TWF102</strain>
        <strain evidence="8 12">TWF703</strain>
    </source>
</reference>
<dbReference type="EMBL" id="WIQW01000034">
    <property type="protein sequence ID" value="KAF3097336.1"/>
    <property type="molecule type" value="Genomic_DNA"/>
</dbReference>
<comment type="caution">
    <text evidence="8">The sequence shown here is derived from an EMBL/GenBank/DDBJ whole genome shotgun (WGS) entry which is preliminary data.</text>
</comment>
<dbReference type="GO" id="GO:0005737">
    <property type="term" value="C:cytoplasm"/>
    <property type="evidence" value="ECO:0007669"/>
    <property type="project" value="TreeGrafter"/>
</dbReference>
<dbReference type="PANTHER" id="PTHR12651">
    <property type="entry name" value="26S PROTEASOME NON-ATPASE REGULATORY SUBUNIT 9"/>
    <property type="match status" value="1"/>
</dbReference>
<proteinExistence type="inferred from homology"/>
<evidence type="ECO:0000259" key="6">
    <source>
        <dbReference type="Pfam" id="PF18265"/>
    </source>
</evidence>
<accession>A0A7C8KCG1</accession>
<dbReference type="PANTHER" id="PTHR12651:SF1">
    <property type="entry name" value="26S PROTEASOME NON-ATPASE REGULATORY SUBUNIT 9"/>
    <property type="match status" value="1"/>
</dbReference>
<dbReference type="Pfam" id="PF17820">
    <property type="entry name" value="PDZ_6"/>
    <property type="match status" value="1"/>
</dbReference>
<dbReference type="Proteomes" id="UP000480548">
    <property type="component" value="Unassembled WGS sequence"/>
</dbReference>
<reference evidence="9 10" key="1">
    <citation type="submission" date="2019-03" db="EMBL/GenBank/DDBJ databases">
        <title>Nematode-trapping fungi genome.</title>
        <authorList>
            <person name="Vidal-Diez De Ulzurrun G."/>
        </authorList>
    </citation>
    <scope>NUCLEOTIDE SEQUENCE [LARGE SCALE GENOMIC DNA]</scope>
    <source>
        <strain evidence="9 10">TWF154</strain>
    </source>
</reference>
<evidence type="ECO:0000313" key="12">
    <source>
        <dbReference type="Proteomes" id="UP000480548"/>
    </source>
</evidence>
<organism evidence="8 12">
    <name type="scientific">Orbilia oligospora</name>
    <name type="common">Nematode-trapping fungus</name>
    <name type="synonym">Arthrobotrys oligospora</name>
    <dbReference type="NCBI Taxonomy" id="2813651"/>
    <lineage>
        <taxon>Eukaryota</taxon>
        <taxon>Fungi</taxon>
        <taxon>Dikarya</taxon>
        <taxon>Ascomycota</taxon>
        <taxon>Pezizomycotina</taxon>
        <taxon>Orbiliomycetes</taxon>
        <taxon>Orbiliales</taxon>
        <taxon>Orbiliaceae</taxon>
        <taxon>Orbilia</taxon>
    </lineage>
</organism>
<evidence type="ECO:0000313" key="8">
    <source>
        <dbReference type="EMBL" id="KAF3145273.1"/>
    </source>
</evidence>
<dbReference type="InterPro" id="IPR041489">
    <property type="entry name" value="PDZ_6"/>
</dbReference>
<dbReference type="FunFam" id="2.30.42.10:FF:000107">
    <property type="entry name" value="26S proteasome non-ATPase regulatory subunit 9"/>
    <property type="match status" value="1"/>
</dbReference>
<feature type="domain" description="Nas2 N-terminal" evidence="6">
    <location>
        <begin position="38"/>
        <end position="114"/>
    </location>
</feature>
<feature type="region of interest" description="Disordered" evidence="4">
    <location>
        <begin position="114"/>
        <end position="138"/>
    </location>
</feature>
<sequence length="238" mass="25118">MGRPMEANIHNPSVGGQAASTSSASASNGTSSRDRILALMKRKDALEAEISALSAVLDTHGANMQTPLTTFDGYPRDDIDVAQIRTTRARIIPLVNDVKALMIEIEKALHAHHAEPTGTSTSADSSSTSAAPPTTAPQTETPVIEAVFAVVDQVSPSSPAEQAGVQVGDKVKRFGSVGALNHEKLAKVAAEVQQNENRTISVLVCRAIGDGEQDLELQLTPRRDWGGRGMLGCHLLPL</sequence>
<dbReference type="InterPro" id="IPR040815">
    <property type="entry name" value="Nas2_N"/>
</dbReference>
<evidence type="ECO:0000256" key="1">
    <source>
        <dbReference type="ARBA" id="ARBA00005256"/>
    </source>
</evidence>
<keyword evidence="2" id="KW-0143">Chaperone</keyword>
<dbReference type="EMBL" id="WIQZ01000005">
    <property type="protein sequence ID" value="KAF3145273.1"/>
    <property type="molecule type" value="Genomic_DNA"/>
</dbReference>
<evidence type="ECO:0000256" key="4">
    <source>
        <dbReference type="SAM" id="MobiDB-lite"/>
    </source>
</evidence>
<evidence type="ECO:0000313" key="7">
    <source>
        <dbReference type="EMBL" id="KAF3097336.1"/>
    </source>
</evidence>
<dbReference type="Gene3D" id="6.10.140.1710">
    <property type="match status" value="1"/>
</dbReference>
<dbReference type="InterPro" id="IPR035269">
    <property type="entry name" value="PSMD9"/>
</dbReference>
<feature type="domain" description="PDZ" evidence="5">
    <location>
        <begin position="150"/>
        <end position="206"/>
    </location>
</feature>